<proteinExistence type="predicted"/>
<keyword evidence="3" id="KW-1185">Reference proteome</keyword>
<organism evidence="2 3">
    <name type="scientific">Batrachochytrium salamandrivorans</name>
    <dbReference type="NCBI Taxonomy" id="1357716"/>
    <lineage>
        <taxon>Eukaryota</taxon>
        <taxon>Fungi</taxon>
        <taxon>Fungi incertae sedis</taxon>
        <taxon>Chytridiomycota</taxon>
        <taxon>Chytridiomycota incertae sedis</taxon>
        <taxon>Chytridiomycetes</taxon>
        <taxon>Rhizophydiales</taxon>
        <taxon>Rhizophydiales incertae sedis</taxon>
        <taxon>Batrachochytrium</taxon>
    </lineage>
</organism>
<gene>
    <name evidence="2" type="ORF">BASA50_006855</name>
</gene>
<dbReference type="EMBL" id="JAFCIX010000339">
    <property type="protein sequence ID" value="KAH6594158.1"/>
    <property type="molecule type" value="Genomic_DNA"/>
</dbReference>
<evidence type="ECO:0000313" key="3">
    <source>
        <dbReference type="Proteomes" id="UP001648503"/>
    </source>
</evidence>
<feature type="region of interest" description="Disordered" evidence="1">
    <location>
        <begin position="1"/>
        <end position="22"/>
    </location>
</feature>
<sequence length="111" mass="11408">MIAASARRAPAGAKRRSAASASRTAFMSHFTAASGLFASASANFSAHNPSASAGPHNGSGSVPLLHPMAISSRMTLTTSSTSQIPSILADAIRSKSLRQCLATYIMLDDDN</sequence>
<comment type="caution">
    <text evidence="2">The sequence shown here is derived from an EMBL/GenBank/DDBJ whole genome shotgun (WGS) entry which is preliminary data.</text>
</comment>
<protein>
    <submittedName>
        <fullName evidence="2">Uncharacterized protein</fullName>
    </submittedName>
</protein>
<reference evidence="2 3" key="1">
    <citation type="submission" date="2021-02" db="EMBL/GenBank/DDBJ databases">
        <title>Variation within the Batrachochytrium salamandrivorans European outbreak.</title>
        <authorList>
            <person name="Kelly M."/>
            <person name="Pasmans F."/>
            <person name="Shea T.P."/>
            <person name="Munoz J.F."/>
            <person name="Carranza S."/>
            <person name="Cuomo C.A."/>
            <person name="Martel A."/>
        </authorList>
    </citation>
    <scope>NUCLEOTIDE SEQUENCE [LARGE SCALE GENOMIC DNA]</scope>
    <source>
        <strain evidence="2 3">AMFP18/2</strain>
    </source>
</reference>
<evidence type="ECO:0000313" key="2">
    <source>
        <dbReference type="EMBL" id="KAH6594158.1"/>
    </source>
</evidence>
<name>A0ABQ8F8S5_9FUNG</name>
<evidence type="ECO:0000256" key="1">
    <source>
        <dbReference type="SAM" id="MobiDB-lite"/>
    </source>
</evidence>
<dbReference type="Proteomes" id="UP001648503">
    <property type="component" value="Unassembled WGS sequence"/>
</dbReference>
<accession>A0ABQ8F8S5</accession>